<dbReference type="GO" id="GO:0007165">
    <property type="term" value="P:signal transduction"/>
    <property type="evidence" value="ECO:0007669"/>
    <property type="project" value="UniProtKB-KW"/>
</dbReference>
<feature type="transmembrane region" description="Helical" evidence="10">
    <location>
        <begin position="126"/>
        <end position="151"/>
    </location>
</feature>
<evidence type="ECO:0000256" key="6">
    <source>
        <dbReference type="ARBA" id="ARBA00022989"/>
    </source>
</evidence>
<accession>A0A182P2S2</accession>
<evidence type="ECO:0000256" key="4">
    <source>
        <dbReference type="ARBA" id="ARBA00022692"/>
    </source>
</evidence>
<evidence type="ECO:0000256" key="2">
    <source>
        <dbReference type="ARBA" id="ARBA00022475"/>
    </source>
</evidence>
<dbReference type="VEuPathDB" id="VectorBase:AEPI001208"/>
<dbReference type="GO" id="GO:0004984">
    <property type="term" value="F:olfactory receptor activity"/>
    <property type="evidence" value="ECO:0007669"/>
    <property type="project" value="InterPro"/>
</dbReference>
<evidence type="ECO:0000256" key="1">
    <source>
        <dbReference type="ARBA" id="ARBA00004651"/>
    </source>
</evidence>
<comment type="subcellular location">
    <subcellularLocation>
        <location evidence="1">Cell membrane</location>
        <topology evidence="1">Multi-pass membrane protein</topology>
    </subcellularLocation>
</comment>
<keyword evidence="4 10" id="KW-0812">Transmembrane</keyword>
<evidence type="ECO:0000256" key="9">
    <source>
        <dbReference type="ARBA" id="ARBA00023224"/>
    </source>
</evidence>
<evidence type="ECO:0000256" key="5">
    <source>
        <dbReference type="ARBA" id="ARBA00022725"/>
    </source>
</evidence>
<protein>
    <submittedName>
        <fullName evidence="11">Uncharacterized protein</fullName>
    </submittedName>
</protein>
<evidence type="ECO:0000256" key="3">
    <source>
        <dbReference type="ARBA" id="ARBA00022606"/>
    </source>
</evidence>
<evidence type="ECO:0000256" key="7">
    <source>
        <dbReference type="ARBA" id="ARBA00023136"/>
    </source>
</evidence>
<reference evidence="11" key="2">
    <citation type="submission" date="2020-05" db="UniProtKB">
        <authorList>
            <consortium name="EnsemblMetazoa"/>
        </authorList>
    </citation>
    <scope>IDENTIFICATION</scope>
    <source>
        <strain evidence="11">Epiroticus2</strain>
    </source>
</reference>
<feature type="transmembrane region" description="Helical" evidence="10">
    <location>
        <begin position="182"/>
        <end position="201"/>
    </location>
</feature>
<evidence type="ECO:0000313" key="11">
    <source>
        <dbReference type="EnsemblMetazoa" id="AEPI001208-PA"/>
    </source>
</evidence>
<evidence type="ECO:0000313" key="12">
    <source>
        <dbReference type="Proteomes" id="UP000075885"/>
    </source>
</evidence>
<keyword evidence="12" id="KW-1185">Reference proteome</keyword>
<organism evidence="11 12">
    <name type="scientific">Anopheles epiroticus</name>
    <dbReference type="NCBI Taxonomy" id="199890"/>
    <lineage>
        <taxon>Eukaryota</taxon>
        <taxon>Metazoa</taxon>
        <taxon>Ecdysozoa</taxon>
        <taxon>Arthropoda</taxon>
        <taxon>Hexapoda</taxon>
        <taxon>Insecta</taxon>
        <taxon>Pterygota</taxon>
        <taxon>Neoptera</taxon>
        <taxon>Endopterygota</taxon>
        <taxon>Diptera</taxon>
        <taxon>Nematocera</taxon>
        <taxon>Culicoidea</taxon>
        <taxon>Culicidae</taxon>
        <taxon>Anophelinae</taxon>
        <taxon>Anopheles</taxon>
    </lineage>
</organism>
<keyword evidence="3" id="KW-0716">Sensory transduction</keyword>
<sequence>MVLFEPHNDPLKILPLSLKLFASIGVSGNPADRVRLYGSYFYLCFVQFVPKLCMGYETIPQCFRSIAEGMFSFNTCVTIVLLPLRFGQFESLLQDLKRFTELVSTNEEYKQILVTLNTAIHKFTKYYFIFTNIIVVAMTCSSFAGVLYTYFLRKSNQSAVYPLIMEHRIYVLDAKRNLAHCFIHQVLILLALYILLVAFVAKAGAFCGSIRFCSTVLEIVALKIDRLSLLVSGEQYVGELREIILLHQLAIKCAKQLQGILMEILLAQFTGCVLIWCFMLYSVMISGITAEGITVMAMLTAFSTETFMFCLLGNELTLKGEQIGAAMYASNWYEQPVQIQKLIVPILQQSQQRIGISAAKFYYIDYNRYGLSLKTAYSFYLLLKDIF</sequence>
<dbReference type="Proteomes" id="UP000075885">
    <property type="component" value="Unassembled WGS sequence"/>
</dbReference>
<reference evidence="12" key="1">
    <citation type="submission" date="2013-03" db="EMBL/GenBank/DDBJ databases">
        <title>The Genome Sequence of Anopheles epiroticus epiroticus2.</title>
        <authorList>
            <consortium name="The Broad Institute Genomics Platform"/>
            <person name="Neafsey D.E."/>
            <person name="Howell P."/>
            <person name="Walker B."/>
            <person name="Young S.K."/>
            <person name="Zeng Q."/>
            <person name="Gargeya S."/>
            <person name="Fitzgerald M."/>
            <person name="Haas B."/>
            <person name="Abouelleil A."/>
            <person name="Allen A.W."/>
            <person name="Alvarado L."/>
            <person name="Arachchi H.M."/>
            <person name="Berlin A.M."/>
            <person name="Chapman S.B."/>
            <person name="Gainer-Dewar J."/>
            <person name="Goldberg J."/>
            <person name="Griggs A."/>
            <person name="Gujja S."/>
            <person name="Hansen M."/>
            <person name="Howarth C."/>
            <person name="Imamovic A."/>
            <person name="Ireland A."/>
            <person name="Larimer J."/>
            <person name="McCowan C."/>
            <person name="Murphy C."/>
            <person name="Pearson M."/>
            <person name="Poon T.W."/>
            <person name="Priest M."/>
            <person name="Roberts A."/>
            <person name="Saif S."/>
            <person name="Shea T."/>
            <person name="Sisk P."/>
            <person name="Sykes S."/>
            <person name="Wortman J."/>
            <person name="Nusbaum C."/>
            <person name="Birren B."/>
        </authorList>
    </citation>
    <scope>NUCLEOTIDE SEQUENCE [LARGE SCALE GENOMIC DNA]</scope>
    <source>
        <strain evidence="12">Epiroticus2</strain>
    </source>
</reference>
<feature type="transmembrane region" description="Helical" evidence="10">
    <location>
        <begin position="293"/>
        <end position="312"/>
    </location>
</feature>
<dbReference type="EnsemblMetazoa" id="AEPI001208-RA">
    <property type="protein sequence ID" value="AEPI001208-PA"/>
    <property type="gene ID" value="AEPI001208"/>
</dbReference>
<dbReference type="PANTHER" id="PTHR21137:SF35">
    <property type="entry name" value="ODORANT RECEPTOR 19A-RELATED"/>
    <property type="match status" value="1"/>
</dbReference>
<keyword evidence="9" id="KW-0807">Transducer</keyword>
<keyword evidence="8" id="KW-0675">Receptor</keyword>
<keyword evidence="2" id="KW-1003">Cell membrane</keyword>
<dbReference type="GO" id="GO:0005549">
    <property type="term" value="F:odorant binding"/>
    <property type="evidence" value="ECO:0007669"/>
    <property type="project" value="InterPro"/>
</dbReference>
<dbReference type="STRING" id="199890.A0A182P2S2"/>
<feature type="transmembrane region" description="Helical" evidence="10">
    <location>
        <begin position="260"/>
        <end position="281"/>
    </location>
</feature>
<dbReference type="Pfam" id="PF02949">
    <property type="entry name" value="7tm_6"/>
    <property type="match status" value="1"/>
</dbReference>
<name>A0A182P2S2_9DIPT</name>
<keyword evidence="5" id="KW-0552">Olfaction</keyword>
<keyword evidence="6 10" id="KW-1133">Transmembrane helix</keyword>
<evidence type="ECO:0000256" key="10">
    <source>
        <dbReference type="SAM" id="Phobius"/>
    </source>
</evidence>
<evidence type="ECO:0000256" key="8">
    <source>
        <dbReference type="ARBA" id="ARBA00023170"/>
    </source>
</evidence>
<dbReference type="GO" id="GO:0005886">
    <property type="term" value="C:plasma membrane"/>
    <property type="evidence" value="ECO:0007669"/>
    <property type="project" value="UniProtKB-SubCell"/>
</dbReference>
<proteinExistence type="predicted"/>
<keyword evidence="7 10" id="KW-0472">Membrane</keyword>
<dbReference type="InterPro" id="IPR004117">
    <property type="entry name" value="7tm6_olfct_rcpt"/>
</dbReference>
<dbReference type="PANTHER" id="PTHR21137">
    <property type="entry name" value="ODORANT RECEPTOR"/>
    <property type="match status" value="1"/>
</dbReference>
<dbReference type="AlphaFoldDB" id="A0A182P2S2"/>